<name>A0ABY3Z2M9_STRRM</name>
<dbReference type="Proteomes" id="UP000829494">
    <property type="component" value="Chromosome"/>
</dbReference>
<dbReference type="InterPro" id="IPR056238">
    <property type="entry name" value="YunG-like"/>
</dbReference>
<keyword evidence="2" id="KW-1185">Reference proteome</keyword>
<evidence type="ECO:0000313" key="1">
    <source>
        <dbReference type="EMBL" id="UNZ04349.1"/>
    </source>
</evidence>
<sequence length="151" mass="16210">MAPVRLRGMIPLTLTGITEALRASWAADTCSPDDLARGGWTSDNPSMGHCDITALVVHDFFGGELMVGEVHLDGDQQGHHWWNRFPSGIEVDLTREQFRLGQVVAEGRAVQRPQAGRLRAGMSTSCCVTGTGAGSADIPAGDRGALTRRRL</sequence>
<protein>
    <submittedName>
        <fullName evidence="1">Uncharacterized protein</fullName>
    </submittedName>
</protein>
<accession>A0ABY3Z2M9</accession>
<dbReference type="EMBL" id="CP094298">
    <property type="protein sequence ID" value="UNZ04349.1"/>
    <property type="molecule type" value="Genomic_DNA"/>
</dbReference>
<proteinExistence type="predicted"/>
<evidence type="ECO:0000313" key="2">
    <source>
        <dbReference type="Proteomes" id="UP000829494"/>
    </source>
</evidence>
<organism evidence="1 2">
    <name type="scientific">Streptomyces rimosus subsp. rimosus</name>
    <dbReference type="NCBI Taxonomy" id="132474"/>
    <lineage>
        <taxon>Bacteria</taxon>
        <taxon>Bacillati</taxon>
        <taxon>Actinomycetota</taxon>
        <taxon>Actinomycetes</taxon>
        <taxon>Kitasatosporales</taxon>
        <taxon>Streptomycetaceae</taxon>
        <taxon>Streptomyces</taxon>
    </lineage>
</organism>
<dbReference type="Pfam" id="PF24585">
    <property type="entry name" value="YunG"/>
    <property type="match status" value="1"/>
</dbReference>
<gene>
    <name evidence="1" type="ORF">SRIMR7_19510</name>
</gene>
<reference evidence="1 2" key="1">
    <citation type="submission" date="2022-03" db="EMBL/GenBank/DDBJ databases">
        <title>Complete genome of Streptomyces rimosus ssp. rimosus R7 (=ATCC 10970).</title>
        <authorList>
            <person name="Beganovic S."/>
            <person name="Ruckert C."/>
            <person name="Busche T."/>
            <person name="Kalinowski J."/>
            <person name="Wittmann C."/>
        </authorList>
    </citation>
    <scope>NUCLEOTIDE SEQUENCE [LARGE SCALE GENOMIC DNA]</scope>
    <source>
        <strain evidence="1 2">R7</strain>
    </source>
</reference>